<feature type="domain" description="CAAX prenyl protease 2/Lysostaphin resistance protein A-like" evidence="2">
    <location>
        <begin position="139"/>
        <end position="230"/>
    </location>
</feature>
<reference evidence="3 4" key="1">
    <citation type="submission" date="2023-12" db="EMBL/GenBank/DDBJ databases">
        <title>Novel species of the genus Arcicella isolated from rivers.</title>
        <authorList>
            <person name="Lu H."/>
        </authorList>
    </citation>
    <scope>NUCLEOTIDE SEQUENCE [LARGE SCALE GENOMIC DNA]</scope>
    <source>
        <strain evidence="3 4">KCTC 23307</strain>
    </source>
</reference>
<dbReference type="Pfam" id="PF02517">
    <property type="entry name" value="Rce1-like"/>
    <property type="match status" value="1"/>
</dbReference>
<comment type="caution">
    <text evidence="3">The sequence shown here is derived from an EMBL/GenBank/DDBJ whole genome shotgun (WGS) entry which is preliminary data.</text>
</comment>
<dbReference type="PANTHER" id="PTHR39430:SF1">
    <property type="entry name" value="PROTEASE"/>
    <property type="match status" value="1"/>
</dbReference>
<dbReference type="EC" id="3.4.-.-" evidence="3"/>
<feature type="transmembrane region" description="Helical" evidence="1">
    <location>
        <begin position="100"/>
        <end position="125"/>
    </location>
</feature>
<dbReference type="PANTHER" id="PTHR39430">
    <property type="entry name" value="MEMBRANE-ASSOCIATED PROTEASE-RELATED"/>
    <property type="match status" value="1"/>
</dbReference>
<sequence length="291" mass="33024">MPISKILWLKTIAKVFVFLVLFLIIVGIGQSFVASVLAKVFRVSTSQFYELIQMPAHHEKQLIFEVSNAVIEVIIILLFQKFNSGKISLKRMGFSLKNKGIEFLSGAILGIFLISIGFVILKMMGFVRVISLEFNPIIFVSYLFFFLIVAFTEELLARGLILNILLEGFNEYVSLSISAFIFAGLHLMNNYIDFIPFLNLILAGYLLGVFYILRHSIMFPIGLHFTWNFFQGPVFGFEVSGHNVKGIIQHQLVGSQIFTGGSFGFEGSMIAFPMMLLGIFFIYKYHKTFEI</sequence>
<keyword evidence="1" id="KW-1133">Transmembrane helix</keyword>
<dbReference type="Proteomes" id="UP001302949">
    <property type="component" value="Unassembled WGS sequence"/>
</dbReference>
<protein>
    <submittedName>
        <fullName evidence="3">CPBP family intramembrane glutamic endopeptidase</fullName>
        <ecNumber evidence="3">3.4.-.-</ecNumber>
    </submittedName>
</protein>
<organism evidence="3 4">
    <name type="scientific">Arcicella rigui</name>
    <dbReference type="NCBI Taxonomy" id="797020"/>
    <lineage>
        <taxon>Bacteria</taxon>
        <taxon>Pseudomonadati</taxon>
        <taxon>Bacteroidota</taxon>
        <taxon>Cytophagia</taxon>
        <taxon>Cytophagales</taxon>
        <taxon>Flectobacillaceae</taxon>
        <taxon>Arcicella</taxon>
    </lineage>
</organism>
<dbReference type="RefSeq" id="WP_323295306.1">
    <property type="nucleotide sequence ID" value="NZ_JAYFUM010000004.1"/>
</dbReference>
<gene>
    <name evidence="3" type="ORF">VB248_03300</name>
</gene>
<keyword evidence="1" id="KW-0812">Transmembrane</keyword>
<feature type="transmembrane region" description="Helical" evidence="1">
    <location>
        <begin position="169"/>
        <end position="188"/>
    </location>
</feature>
<evidence type="ECO:0000313" key="3">
    <source>
        <dbReference type="EMBL" id="MEA5138138.1"/>
    </source>
</evidence>
<keyword evidence="1" id="KW-0472">Membrane</keyword>
<evidence type="ECO:0000256" key="1">
    <source>
        <dbReference type="SAM" id="Phobius"/>
    </source>
</evidence>
<accession>A0ABU5Q5L9</accession>
<feature type="transmembrane region" description="Helical" evidence="1">
    <location>
        <begin position="137"/>
        <end position="157"/>
    </location>
</feature>
<feature type="transmembrane region" description="Helical" evidence="1">
    <location>
        <begin position="194"/>
        <end position="213"/>
    </location>
</feature>
<feature type="transmembrane region" description="Helical" evidence="1">
    <location>
        <begin position="62"/>
        <end position="79"/>
    </location>
</feature>
<name>A0ABU5Q5L9_9BACT</name>
<dbReference type="InterPro" id="IPR003675">
    <property type="entry name" value="Rce1/LyrA-like_dom"/>
</dbReference>
<evidence type="ECO:0000313" key="4">
    <source>
        <dbReference type="Proteomes" id="UP001302949"/>
    </source>
</evidence>
<keyword evidence="4" id="KW-1185">Reference proteome</keyword>
<feature type="transmembrane region" description="Helical" evidence="1">
    <location>
        <begin position="263"/>
        <end position="283"/>
    </location>
</feature>
<evidence type="ECO:0000259" key="2">
    <source>
        <dbReference type="Pfam" id="PF02517"/>
    </source>
</evidence>
<dbReference type="GO" id="GO:0016787">
    <property type="term" value="F:hydrolase activity"/>
    <property type="evidence" value="ECO:0007669"/>
    <property type="project" value="UniProtKB-KW"/>
</dbReference>
<dbReference type="EMBL" id="JAYFUM010000004">
    <property type="protein sequence ID" value="MEA5138138.1"/>
    <property type="molecule type" value="Genomic_DNA"/>
</dbReference>
<proteinExistence type="predicted"/>
<keyword evidence="3" id="KW-0378">Hydrolase</keyword>